<feature type="compositionally biased region" description="Basic and acidic residues" evidence="7">
    <location>
        <begin position="709"/>
        <end position="727"/>
    </location>
</feature>
<evidence type="ECO:0000256" key="1">
    <source>
        <dbReference type="ARBA" id="ARBA00004613"/>
    </source>
</evidence>
<evidence type="ECO:0000256" key="2">
    <source>
        <dbReference type="ARBA" id="ARBA00022525"/>
    </source>
</evidence>
<dbReference type="Gene3D" id="2.60.120.40">
    <property type="match status" value="1"/>
</dbReference>
<organism evidence="11 12">
    <name type="scientific">Chloebia gouldiae</name>
    <name type="common">Gouldian finch</name>
    <name type="synonym">Erythrura gouldiae</name>
    <dbReference type="NCBI Taxonomy" id="44316"/>
    <lineage>
        <taxon>Eukaryota</taxon>
        <taxon>Metazoa</taxon>
        <taxon>Chordata</taxon>
        <taxon>Craniata</taxon>
        <taxon>Vertebrata</taxon>
        <taxon>Euteleostomi</taxon>
        <taxon>Archelosauria</taxon>
        <taxon>Archosauria</taxon>
        <taxon>Dinosauria</taxon>
        <taxon>Saurischia</taxon>
        <taxon>Theropoda</taxon>
        <taxon>Coelurosauria</taxon>
        <taxon>Aves</taxon>
        <taxon>Neognathae</taxon>
        <taxon>Neoaves</taxon>
        <taxon>Telluraves</taxon>
        <taxon>Australaves</taxon>
        <taxon>Passeriformes</taxon>
        <taxon>Passeroidea</taxon>
        <taxon>Passeridae</taxon>
        <taxon>Chloebia</taxon>
    </lineage>
</organism>
<accession>A0A3L8SLU0</accession>
<dbReference type="AlphaFoldDB" id="A0A3L8SLU0"/>
<evidence type="ECO:0008006" key="13">
    <source>
        <dbReference type="Google" id="ProtNLM"/>
    </source>
</evidence>
<proteinExistence type="predicted"/>
<evidence type="ECO:0000259" key="9">
    <source>
        <dbReference type="PROSITE" id="PS50871"/>
    </source>
</evidence>
<dbReference type="GO" id="GO:0005576">
    <property type="term" value="C:extracellular region"/>
    <property type="evidence" value="ECO:0007669"/>
    <property type="project" value="UniProtKB-SubCell"/>
</dbReference>
<dbReference type="Proteomes" id="UP000276834">
    <property type="component" value="Unassembled WGS sequence"/>
</dbReference>
<feature type="domain" description="C1q" evidence="9">
    <location>
        <begin position="898"/>
        <end position="1028"/>
    </location>
</feature>
<gene>
    <name evidence="11" type="ORF">DV515_00006134</name>
</gene>
<comment type="subcellular location">
    <subcellularLocation>
        <location evidence="1">Secreted</location>
    </subcellularLocation>
</comment>
<dbReference type="SMART" id="SM00110">
    <property type="entry name" value="C1Q"/>
    <property type="match status" value="1"/>
</dbReference>
<feature type="compositionally biased region" description="Basic and acidic residues" evidence="7">
    <location>
        <begin position="866"/>
        <end position="883"/>
    </location>
</feature>
<dbReference type="InterPro" id="IPR050392">
    <property type="entry name" value="Collagen/C1q_domain"/>
</dbReference>
<dbReference type="PROSITE" id="PS51041">
    <property type="entry name" value="EMI"/>
    <property type="match status" value="1"/>
</dbReference>
<feature type="region of interest" description="Disordered" evidence="7">
    <location>
        <begin position="857"/>
        <end position="888"/>
    </location>
</feature>
<dbReference type="PANTHER" id="PTHR15427:SF6">
    <property type="entry name" value="MULTIMERIN-2"/>
    <property type="match status" value="1"/>
</dbReference>
<comment type="caution">
    <text evidence="11">The sequence shown here is derived from an EMBL/GenBank/DDBJ whole genome shotgun (WGS) entry which is preliminary data.</text>
</comment>
<feature type="region of interest" description="Disordered" evidence="7">
    <location>
        <begin position="28"/>
        <end position="51"/>
    </location>
</feature>
<sequence>MLVKLLLVCSTAGLAKLVEHTDHHGYRDGSVHSLKPPVHETSAHPQRAPLPHQEGYWEAEGLREDTQDYPSSVISSHQEERGDLEAASPQPRNGNWCSFTQSRLVTYIEACMKEKYIVNSQQPCPNGAPDCQKIMYRTALKPVYQVKQKTLKSLQWKCCPGFIGKDCEQHDPNFILVPGTETEGQEEFSNHSMLLNLAILSVNGLKRVMSTSVDSREMFEVIQNHEALLDDLQSDIHQAASTLGDLQRLFENNGTSMVLEVNESNSDRQEKLLQQVLFPHLENFLRKHFNPMWASFNKSLQNLSNIVRNLSHDVEANKKSIERFQESTVPKKEFQELGTKFESKVQENIMKVDQAKRDIENKVHMQQANIHYNLSMIKADTDTRLKQLHKIQQSHFLALNNSIANMKQEQNLLEIKLEALKKNVTELSLHHGPKDENSQLTMKHMNEILSGHAKQLKELYMESDVAFQNIAVLERWFKELKKNISKYRAEDLTITLAEKSVIMEENNAAIERQILELNYTLSNLQENYSDLLRYMEECNCHRVSTDTDGLEEDPRNSTYSLEDTQSKHVKHLESVFRDFFKSEIEEISSAIPSIHLSLNLRQEENRQLQSQVTAFSEDMGLLKKKVEEIYQHIKYLNSSFSSLLKDAMRHEEALEALLRHEFLDVFFEDDFSSLIPSVFQLQESLRHFSDKLQEKNVTAESLMRVHPLERSHQNNHDAHKPPKHPEEETQTSSTLHEVSSQRSVIEHMEPNHEAAKDDSLESSAYNDIMTLKNDIKHLSLAIKRHESRGDMSLCCNHIIANVIEPLNISVEILSADLATIKRNLEAHLVTFKKLFGSNEELGASNISLDVTKIQSMLHKKGRRQQKGQDKQRDKKRSEKHRENTQISGRNTVQTEFVEKDSLVAFHVGFSERKDKEKTVRFNETYLNYGNSYFSEHGHFKAPHKGVYLFVISVEFSSGPALGQLSFSRGYKRTLSSSQRKTPHGNTMTTFAIAEMEKGETVCFELLHGSVVKRSPPGTTMGGFLISKT</sequence>
<evidence type="ECO:0000256" key="8">
    <source>
        <dbReference type="SAM" id="SignalP"/>
    </source>
</evidence>
<evidence type="ECO:0000259" key="10">
    <source>
        <dbReference type="PROSITE" id="PS51041"/>
    </source>
</evidence>
<keyword evidence="5" id="KW-1015">Disulfide bond</keyword>
<protein>
    <recommendedName>
        <fullName evidence="13">MMRN2 protein</fullName>
    </recommendedName>
</protein>
<feature type="region of interest" description="Disordered" evidence="7">
    <location>
        <begin position="709"/>
        <end position="743"/>
    </location>
</feature>
<keyword evidence="4 6" id="KW-0175">Coiled coil</keyword>
<feature type="domain" description="EMI" evidence="10">
    <location>
        <begin position="93"/>
        <end position="169"/>
    </location>
</feature>
<reference evidence="11 12" key="1">
    <citation type="journal article" date="2018" name="Proc. R. Soc. B">
        <title>A non-coding region near Follistatin controls head colour polymorphism in the Gouldian finch.</title>
        <authorList>
            <person name="Toomey M.B."/>
            <person name="Marques C.I."/>
            <person name="Andrade P."/>
            <person name="Araujo P.M."/>
            <person name="Sabatino S."/>
            <person name="Gazda M.A."/>
            <person name="Afonso S."/>
            <person name="Lopes R.J."/>
            <person name="Corbo J.C."/>
            <person name="Carneiro M."/>
        </authorList>
    </citation>
    <scope>NUCLEOTIDE SEQUENCE [LARGE SCALE GENOMIC DNA]</scope>
    <source>
        <strain evidence="11">Red01</strain>
        <tissue evidence="11">Muscle</tissue>
    </source>
</reference>
<feature type="signal peptide" evidence="8">
    <location>
        <begin position="1"/>
        <end position="15"/>
    </location>
</feature>
<feature type="coiled-coil region" evidence="6">
    <location>
        <begin position="222"/>
        <end position="249"/>
    </location>
</feature>
<dbReference type="Pfam" id="PF00386">
    <property type="entry name" value="C1q"/>
    <property type="match status" value="1"/>
</dbReference>
<feature type="region of interest" description="Disordered" evidence="7">
    <location>
        <begin position="67"/>
        <end position="90"/>
    </location>
</feature>
<evidence type="ECO:0000256" key="3">
    <source>
        <dbReference type="ARBA" id="ARBA00022729"/>
    </source>
</evidence>
<dbReference type="InterPro" id="IPR001073">
    <property type="entry name" value="C1q_dom"/>
</dbReference>
<feature type="compositionally biased region" description="Polar residues" evidence="7">
    <location>
        <begin position="730"/>
        <end position="743"/>
    </location>
</feature>
<keyword evidence="12" id="KW-1185">Reference proteome</keyword>
<dbReference type="STRING" id="44316.ENSEGOP00005019526"/>
<evidence type="ECO:0000256" key="7">
    <source>
        <dbReference type="SAM" id="MobiDB-lite"/>
    </source>
</evidence>
<dbReference type="PROSITE" id="PS50871">
    <property type="entry name" value="C1Q"/>
    <property type="match status" value="1"/>
</dbReference>
<dbReference type="PANTHER" id="PTHR15427">
    <property type="entry name" value="EMILIN ELASTIN MICROFIBRIL INTERFACE-LOCATED PROTEIN ELASTIN MICROFIBRIL INTERFACER"/>
    <property type="match status" value="1"/>
</dbReference>
<dbReference type="OrthoDB" id="8963519at2759"/>
<evidence type="ECO:0000313" key="12">
    <source>
        <dbReference type="Proteomes" id="UP000276834"/>
    </source>
</evidence>
<dbReference type="Pfam" id="PF07546">
    <property type="entry name" value="EMI"/>
    <property type="match status" value="1"/>
</dbReference>
<feature type="chain" id="PRO_5018127458" description="MMRN2 protein" evidence="8">
    <location>
        <begin position="16"/>
        <end position="1028"/>
    </location>
</feature>
<dbReference type="InterPro" id="IPR008983">
    <property type="entry name" value="Tumour_necrosis_fac-like_dom"/>
</dbReference>
<evidence type="ECO:0000256" key="4">
    <source>
        <dbReference type="ARBA" id="ARBA00023054"/>
    </source>
</evidence>
<keyword evidence="3 8" id="KW-0732">Signal</keyword>
<name>A0A3L8SLU0_CHLGU</name>
<evidence type="ECO:0000256" key="6">
    <source>
        <dbReference type="SAM" id="Coils"/>
    </source>
</evidence>
<dbReference type="GO" id="GO:0030948">
    <property type="term" value="P:negative regulation of vascular endothelial growth factor receptor signaling pathway"/>
    <property type="evidence" value="ECO:0007669"/>
    <property type="project" value="TreeGrafter"/>
</dbReference>
<evidence type="ECO:0000256" key="5">
    <source>
        <dbReference type="ARBA" id="ARBA00023157"/>
    </source>
</evidence>
<dbReference type="SUPFAM" id="SSF49842">
    <property type="entry name" value="TNF-like"/>
    <property type="match status" value="1"/>
</dbReference>
<dbReference type="GO" id="GO:0090051">
    <property type="term" value="P:negative regulation of cell migration involved in sprouting angiogenesis"/>
    <property type="evidence" value="ECO:0007669"/>
    <property type="project" value="TreeGrafter"/>
</dbReference>
<dbReference type="InterPro" id="IPR011489">
    <property type="entry name" value="EMI_domain"/>
</dbReference>
<evidence type="ECO:0000313" key="11">
    <source>
        <dbReference type="EMBL" id="RLW04102.1"/>
    </source>
</evidence>
<dbReference type="EMBL" id="QUSF01000014">
    <property type="protein sequence ID" value="RLW04102.1"/>
    <property type="molecule type" value="Genomic_DNA"/>
</dbReference>
<keyword evidence="2" id="KW-0964">Secreted</keyword>